<protein>
    <submittedName>
        <fullName evidence="2">Uncharacterized protein</fullName>
    </submittedName>
</protein>
<dbReference type="AlphaFoldDB" id="A0A765BJH5"/>
<gene>
    <name evidence="2" type="ORF">G8O64_001231</name>
    <name evidence="1" type="ORF">G8V93_002448</name>
</gene>
<reference evidence="2" key="2">
    <citation type="submission" date="2020-02" db="EMBL/GenBank/DDBJ databases">
        <authorList>
            <consortium name="NCBI Pathogen Detection Project"/>
        </authorList>
    </citation>
    <scope>NUCLEOTIDE SEQUENCE</scope>
    <source>
        <strain evidence="2">MA.CK_98/00010293</strain>
        <strain evidence="1">MA.CK_98/00011463</strain>
    </source>
</reference>
<evidence type="ECO:0000313" key="1">
    <source>
        <dbReference type="EMBL" id="HAG1880985.1"/>
    </source>
</evidence>
<evidence type="ECO:0000313" key="2">
    <source>
        <dbReference type="EMBL" id="HAG5355680.1"/>
    </source>
</evidence>
<name>A0A765BJH5_SALER</name>
<reference evidence="2" key="1">
    <citation type="journal article" date="2018" name="Genome Biol.">
        <title>SKESA: strategic k-mer extension for scrupulous assemblies.</title>
        <authorList>
            <person name="Souvorov A."/>
            <person name="Agarwala R."/>
            <person name="Lipman D.J."/>
        </authorList>
    </citation>
    <scope>NUCLEOTIDE SEQUENCE</scope>
    <source>
        <strain evidence="2">MA.CK_98/00010293</strain>
        <strain evidence="1">MA.CK_98/00011463</strain>
    </source>
</reference>
<comment type="caution">
    <text evidence="2">The sequence shown here is derived from an EMBL/GenBank/DDBJ whole genome shotgun (WGS) entry which is preliminary data.</text>
</comment>
<organism evidence="2">
    <name type="scientific">Salmonella enterica</name>
    <name type="common">Salmonella choleraesuis</name>
    <dbReference type="NCBI Taxonomy" id="28901"/>
    <lineage>
        <taxon>Bacteria</taxon>
        <taxon>Pseudomonadati</taxon>
        <taxon>Pseudomonadota</taxon>
        <taxon>Gammaproteobacteria</taxon>
        <taxon>Enterobacterales</taxon>
        <taxon>Enterobacteriaceae</taxon>
        <taxon>Salmonella</taxon>
    </lineage>
</organism>
<accession>A0A765BJH5</accession>
<proteinExistence type="predicted"/>
<dbReference type="EMBL" id="DAAXOF010000005">
    <property type="protein sequence ID" value="HAG1880985.1"/>
    <property type="molecule type" value="Genomic_DNA"/>
</dbReference>
<dbReference type="EMBL" id="DAAYQT010000003">
    <property type="protein sequence ID" value="HAG5355680.1"/>
    <property type="molecule type" value="Genomic_DNA"/>
</dbReference>
<sequence>MEIKPTAIDKAFHKFDTPVGPVYFVERHWNTRRCFSRDRALWHLATFMTTRTFCRSDFRLRYPDIPLGPGRVQRGDLTVEYHEARDRCIRRLRRILAHKREIQKWNEKYDAWAVRWDEMMKQRPY</sequence>